<evidence type="ECO:0000313" key="3">
    <source>
        <dbReference type="Proteomes" id="UP001589748"/>
    </source>
</evidence>
<dbReference type="RefSeq" id="WP_380137736.1">
    <property type="nucleotide sequence ID" value="NZ_JBHLUI010000008.1"/>
</dbReference>
<dbReference type="GO" id="GO:0016757">
    <property type="term" value="F:glycosyltransferase activity"/>
    <property type="evidence" value="ECO:0007669"/>
    <property type="project" value="UniProtKB-KW"/>
</dbReference>
<name>A0ABV5LUW8_9ACTN</name>
<dbReference type="Proteomes" id="UP001589748">
    <property type="component" value="Unassembled WGS sequence"/>
</dbReference>
<keyword evidence="3" id="KW-1185">Reference proteome</keyword>
<proteinExistence type="predicted"/>
<evidence type="ECO:0000256" key="1">
    <source>
        <dbReference type="ARBA" id="ARBA00022679"/>
    </source>
</evidence>
<dbReference type="EC" id="2.4.-.-" evidence="2"/>
<organism evidence="2 3">
    <name type="scientific">Kineococcus gynurae</name>
    <dbReference type="NCBI Taxonomy" id="452979"/>
    <lineage>
        <taxon>Bacteria</taxon>
        <taxon>Bacillati</taxon>
        <taxon>Actinomycetota</taxon>
        <taxon>Actinomycetes</taxon>
        <taxon>Kineosporiales</taxon>
        <taxon>Kineosporiaceae</taxon>
        <taxon>Kineococcus</taxon>
    </lineage>
</organism>
<dbReference type="PANTHER" id="PTHR46401:SF2">
    <property type="entry name" value="GLYCOSYLTRANSFERASE WBBK-RELATED"/>
    <property type="match status" value="1"/>
</dbReference>
<dbReference type="PANTHER" id="PTHR46401">
    <property type="entry name" value="GLYCOSYLTRANSFERASE WBBK-RELATED"/>
    <property type="match status" value="1"/>
</dbReference>
<keyword evidence="2" id="KW-0328">Glycosyltransferase</keyword>
<dbReference type="EMBL" id="JBHMDM010000007">
    <property type="protein sequence ID" value="MFB9377884.1"/>
    <property type="molecule type" value="Genomic_DNA"/>
</dbReference>
<keyword evidence="1 2" id="KW-0808">Transferase</keyword>
<accession>A0ABV5LUW8</accession>
<dbReference type="SUPFAM" id="SSF53756">
    <property type="entry name" value="UDP-Glycosyltransferase/glycogen phosphorylase"/>
    <property type="match status" value="1"/>
</dbReference>
<reference evidence="2 3" key="1">
    <citation type="submission" date="2024-09" db="EMBL/GenBank/DDBJ databases">
        <authorList>
            <person name="Sun Q."/>
            <person name="Mori K."/>
        </authorList>
    </citation>
    <scope>NUCLEOTIDE SEQUENCE [LARGE SCALE GENOMIC DNA]</scope>
    <source>
        <strain evidence="2 3">TISTR 1856</strain>
    </source>
</reference>
<gene>
    <name evidence="2" type="ORF">ACFFVI_13010</name>
</gene>
<comment type="caution">
    <text evidence="2">The sequence shown here is derived from an EMBL/GenBank/DDBJ whole genome shotgun (WGS) entry which is preliminary data.</text>
</comment>
<sequence>MVPTGLEAPTGGNRYDRELLARLPVLTLLPVPLGPGGPGAPTGDATALDVALAARPDGSTVLLDGLVSTEHPDVLARHAHRLRTVLLLHLLRCDDDPAGTRPEAERASLRGVDVVVVTGRQAADRVRAFAGVAARLAPPGTDPGPPSTASGIHRLLSVGSVGPRKGQEIVARAVAELGAPWSLRCAGTVLTPFTLPGTTLLGPLDDVALEREWAAADLHVLLSTAEPYGMAVAEALARGLPSLVSEAGELPRLVGGAGIVVERDVAAVVSALRRWADDDGLRARLRAAARSRELPTWDETARTVGGLL</sequence>
<protein>
    <submittedName>
        <fullName evidence="2">Glycosyltransferase</fullName>
        <ecNumber evidence="2">2.4.-.-</ecNumber>
    </submittedName>
</protein>
<evidence type="ECO:0000313" key="2">
    <source>
        <dbReference type="EMBL" id="MFB9377884.1"/>
    </source>
</evidence>
<dbReference type="Gene3D" id="3.40.50.2000">
    <property type="entry name" value="Glycogen Phosphorylase B"/>
    <property type="match status" value="1"/>
</dbReference>
<dbReference type="Pfam" id="PF13692">
    <property type="entry name" value="Glyco_trans_1_4"/>
    <property type="match status" value="1"/>
</dbReference>